<protein>
    <recommendedName>
        <fullName evidence="7">Endolytic murein transglycosylase</fullName>
        <ecNumber evidence="7">4.2.2.29</ecNumber>
    </recommendedName>
    <alternativeName>
        <fullName evidence="7">Peptidoglycan lytic transglycosylase</fullName>
    </alternativeName>
    <alternativeName>
        <fullName evidence="7">Peptidoglycan polymerization terminase</fullName>
    </alternativeName>
</protein>
<evidence type="ECO:0000256" key="7">
    <source>
        <dbReference type="HAMAP-Rule" id="MF_02065"/>
    </source>
</evidence>
<name>A0A0C7GAV4_PARSO</name>
<dbReference type="CDD" id="cd08010">
    <property type="entry name" value="MltG_like"/>
    <property type="match status" value="1"/>
</dbReference>
<dbReference type="PANTHER" id="PTHR30518">
    <property type="entry name" value="ENDOLYTIC MUREIN TRANSGLYCOSYLASE"/>
    <property type="match status" value="1"/>
</dbReference>
<comment type="function">
    <text evidence="7">Functions as a peptidoglycan terminase that cleaves nascent peptidoglycan strands endolytically to terminate their elongation.</text>
</comment>
<keyword evidence="4 7" id="KW-0472">Membrane</keyword>
<evidence type="ECO:0000256" key="6">
    <source>
        <dbReference type="ARBA" id="ARBA00023316"/>
    </source>
</evidence>
<dbReference type="RefSeq" id="WP_055342766.1">
    <property type="nucleotide sequence ID" value="NZ_CDNI01000021.1"/>
</dbReference>
<dbReference type="Gene3D" id="3.30.1490.480">
    <property type="entry name" value="Endolytic murein transglycosylase"/>
    <property type="match status" value="1"/>
</dbReference>
<keyword evidence="2 7" id="KW-0812">Transmembrane</keyword>
<keyword evidence="1 7" id="KW-1003">Cell membrane</keyword>
<evidence type="ECO:0000256" key="4">
    <source>
        <dbReference type="ARBA" id="ARBA00023136"/>
    </source>
</evidence>
<organism evidence="8 9">
    <name type="scientific">Paraclostridium sordellii</name>
    <name type="common">Clostridium sordellii</name>
    <dbReference type="NCBI Taxonomy" id="1505"/>
    <lineage>
        <taxon>Bacteria</taxon>
        <taxon>Bacillati</taxon>
        <taxon>Bacillota</taxon>
        <taxon>Clostridia</taxon>
        <taxon>Peptostreptococcales</taxon>
        <taxon>Peptostreptococcaceae</taxon>
        <taxon>Paraclostridium</taxon>
    </lineage>
</organism>
<keyword evidence="5 7" id="KW-0456">Lyase</keyword>
<keyword evidence="6 7" id="KW-0961">Cell wall biogenesis/degradation</keyword>
<dbReference type="GO" id="GO:0005886">
    <property type="term" value="C:plasma membrane"/>
    <property type="evidence" value="ECO:0007669"/>
    <property type="project" value="UniProtKB-SubCell"/>
</dbReference>
<dbReference type="NCBIfam" id="TIGR00247">
    <property type="entry name" value="endolytic transglycosylase MltG"/>
    <property type="match status" value="1"/>
</dbReference>
<dbReference type="GO" id="GO:0071555">
    <property type="term" value="P:cell wall organization"/>
    <property type="evidence" value="ECO:0007669"/>
    <property type="project" value="UniProtKB-KW"/>
</dbReference>
<evidence type="ECO:0000313" key="9">
    <source>
        <dbReference type="Proteomes" id="UP000049127"/>
    </source>
</evidence>
<reference evidence="8 9" key="1">
    <citation type="submission" date="2015-01" db="EMBL/GenBank/DDBJ databases">
        <authorList>
            <person name="Aslett A.Martin."/>
            <person name="De Silva Nishadi"/>
        </authorList>
    </citation>
    <scope>NUCLEOTIDE SEQUENCE [LARGE SCALE GENOMIC DNA]</scope>
    <source>
        <strain evidence="8 9">R28058</strain>
    </source>
</reference>
<comment type="catalytic activity">
    <reaction evidence="7">
        <text>a peptidoglycan chain = a peptidoglycan chain with N-acetyl-1,6-anhydromuramyl-[peptide] at the reducing end + a peptidoglycan chain with N-acetylglucosamine at the non-reducing end.</text>
        <dbReference type="EC" id="4.2.2.29"/>
    </reaction>
</comment>
<feature type="site" description="Important for catalytic activity" evidence="7">
    <location>
        <position position="226"/>
    </location>
</feature>
<gene>
    <name evidence="8" type="primary">yceG</name>
    <name evidence="7" type="synonym">mltG</name>
    <name evidence="8" type="ORF">R28058_23651</name>
</gene>
<evidence type="ECO:0000256" key="1">
    <source>
        <dbReference type="ARBA" id="ARBA00022475"/>
    </source>
</evidence>
<evidence type="ECO:0000256" key="5">
    <source>
        <dbReference type="ARBA" id="ARBA00023239"/>
    </source>
</evidence>
<dbReference type="AlphaFoldDB" id="A0A0C7GAV4"/>
<feature type="transmembrane region" description="Helical" evidence="7">
    <location>
        <begin position="6"/>
        <end position="28"/>
    </location>
</feature>
<dbReference type="HAMAP" id="MF_02065">
    <property type="entry name" value="MltG"/>
    <property type="match status" value="1"/>
</dbReference>
<proteinExistence type="inferred from homology"/>
<comment type="similarity">
    <text evidence="7">Belongs to the transglycosylase MltG family.</text>
</comment>
<dbReference type="Pfam" id="PF02618">
    <property type="entry name" value="YceG"/>
    <property type="match status" value="1"/>
</dbReference>
<dbReference type="OrthoDB" id="9814591at2"/>
<dbReference type="Proteomes" id="UP000049127">
    <property type="component" value="Unassembled WGS sequence"/>
</dbReference>
<sequence length="351" mass="40449">MNHRKVSIKVIAIITIAILAIIGGYIYIQIGPYDRQSKKEVVVEIPSGATLTNVTDILKDNKLIKNKNLFKVVAKISPEKSGVKAGKYLLKQNYSNSKILDILTSGKFHNDGIKVTIPEGLTYKEVVKCLTDKGIGKKEVYEQLINNPKEFYDKFKFLNEPDIKSLEGFLYPDTYYFNKTDNEKEVLSDMLERFNRIYTNKFKEEQKARELTLQQVVNLASIIEKEAVLDEDRPMIASVFYNRLKIGMPLQSDATIQYIFDERKERVMYKDLKIDSPYNSYINKGLPPTPIANPGVKSIEAVLNPSQSDYLYFVATVDGKNNYSKTYDEHLKYVENYKQERDKLNQEKSKK</sequence>
<evidence type="ECO:0000313" key="8">
    <source>
        <dbReference type="EMBL" id="CEQ04647.1"/>
    </source>
</evidence>
<dbReference type="EMBL" id="CEKZ01000014">
    <property type="protein sequence ID" value="CEQ04647.1"/>
    <property type="molecule type" value="Genomic_DNA"/>
</dbReference>
<dbReference type="GO" id="GO:0009252">
    <property type="term" value="P:peptidoglycan biosynthetic process"/>
    <property type="evidence" value="ECO:0007669"/>
    <property type="project" value="UniProtKB-UniRule"/>
</dbReference>
<dbReference type="PANTHER" id="PTHR30518:SF2">
    <property type="entry name" value="ENDOLYTIC MUREIN TRANSGLYCOSYLASE"/>
    <property type="match status" value="1"/>
</dbReference>
<dbReference type="InterPro" id="IPR003770">
    <property type="entry name" value="MLTG-like"/>
</dbReference>
<dbReference type="Gene3D" id="3.30.160.60">
    <property type="entry name" value="Classic Zinc Finger"/>
    <property type="match status" value="1"/>
</dbReference>
<keyword evidence="3 7" id="KW-1133">Transmembrane helix</keyword>
<evidence type="ECO:0000256" key="2">
    <source>
        <dbReference type="ARBA" id="ARBA00022692"/>
    </source>
</evidence>
<dbReference type="EC" id="4.2.2.29" evidence="7"/>
<comment type="subcellular location">
    <subcellularLocation>
        <location evidence="7">Cell membrane</location>
        <topology evidence="7">Single-pass membrane protein</topology>
    </subcellularLocation>
</comment>
<evidence type="ECO:0000256" key="3">
    <source>
        <dbReference type="ARBA" id="ARBA00022989"/>
    </source>
</evidence>
<dbReference type="GO" id="GO:0008932">
    <property type="term" value="F:lytic endotransglycosylase activity"/>
    <property type="evidence" value="ECO:0007669"/>
    <property type="project" value="UniProtKB-UniRule"/>
</dbReference>
<accession>A0A0C7GAV4</accession>